<feature type="repeat" description="ANK" evidence="7">
    <location>
        <begin position="215"/>
        <end position="247"/>
    </location>
</feature>
<dbReference type="InterPro" id="IPR002110">
    <property type="entry name" value="Ankyrin_rpt"/>
</dbReference>
<dbReference type="Proteomes" id="UP000813463">
    <property type="component" value="Chromosome 2"/>
</dbReference>
<keyword evidence="10" id="KW-1185">Reference proteome</keyword>
<dbReference type="RefSeq" id="XP_021857393.2">
    <property type="nucleotide sequence ID" value="XM_022001701.2"/>
</dbReference>
<dbReference type="AlphaFoldDB" id="A0A9R0K4G6"/>
<feature type="repeat" description="ANK" evidence="7">
    <location>
        <begin position="148"/>
        <end position="170"/>
    </location>
</feature>
<evidence type="ECO:0000313" key="11">
    <source>
        <dbReference type="RefSeq" id="XP_021857393.2"/>
    </source>
</evidence>
<protein>
    <recommendedName>
        <fullName evidence="9">PGG domain-containing protein</fullName>
    </recommendedName>
</protein>
<evidence type="ECO:0000256" key="5">
    <source>
        <dbReference type="ARBA" id="ARBA00023043"/>
    </source>
</evidence>
<dbReference type="Pfam" id="PF13857">
    <property type="entry name" value="Ank_5"/>
    <property type="match status" value="1"/>
</dbReference>
<keyword evidence="5 7" id="KW-0040">ANK repeat</keyword>
<keyword evidence="4 8" id="KW-1133">Transmembrane helix</keyword>
<dbReference type="Pfam" id="PF12796">
    <property type="entry name" value="Ank_2"/>
    <property type="match status" value="2"/>
</dbReference>
<feature type="transmembrane region" description="Helical" evidence="8">
    <location>
        <begin position="527"/>
        <end position="546"/>
    </location>
</feature>
<comment type="subcellular location">
    <subcellularLocation>
        <location evidence="1">Membrane</location>
        <topology evidence="1">Multi-pass membrane protein</topology>
    </subcellularLocation>
</comment>
<dbReference type="PROSITE" id="PS50088">
    <property type="entry name" value="ANK_REPEAT"/>
    <property type="match status" value="4"/>
</dbReference>
<evidence type="ECO:0000256" key="6">
    <source>
        <dbReference type="ARBA" id="ARBA00023136"/>
    </source>
</evidence>
<keyword evidence="2 8" id="KW-0812">Transmembrane</keyword>
<feature type="transmembrane region" description="Helical" evidence="8">
    <location>
        <begin position="552"/>
        <end position="575"/>
    </location>
</feature>
<evidence type="ECO:0000256" key="7">
    <source>
        <dbReference type="PROSITE-ProRule" id="PRU00023"/>
    </source>
</evidence>
<evidence type="ECO:0000259" key="9">
    <source>
        <dbReference type="Pfam" id="PF13962"/>
    </source>
</evidence>
<dbReference type="GO" id="GO:0005886">
    <property type="term" value="C:plasma membrane"/>
    <property type="evidence" value="ECO:0007669"/>
    <property type="project" value="TreeGrafter"/>
</dbReference>
<sequence length="588" mass="64479">MASPLMDVYLETAAREGNESYLNEIQVNVSGEENGEATPDESYFLGQTPDGDNIFHLAASRDRCGFIVKALQKIPAVVLLICQSNCRGENPLHIAAGLGHLELVQALVNFYKSHLQDVKDRKARSTLLSLMVVEEGTSPEPWAAQDSSGNTPLHEALKNGYEEVAVYLLQVEPKLANSANNAAEGTLYLAAAYGHEQVLHMILNSDISYSISAPAGLTPLHAAIHNCTEDVVKLLLEKHPELAKIADKRKQTALYYAAVANKEGHVEAILKTEKSCAYLRDEKGLTPLLIAASLGQLKAVRAILLHCPQSVTVCDTNCKTALHLLKLGGYQEGTEMLSIPELERLVNIPDIEGNTPLHLAAKNSDHIMAKVILDTDKSGINLRNKEGYTPLDFIKVQQQLSENMAEIGYHLLMEGDKQTRTQPQVINKTVLCPEKANERIQKNFSTLGVIAVVLAAVTFAAGFLIPGGFDRSGSAVLIRDTVFKVFMLSNTAAMCGYTVVLFTTLWEMMLAQRSDEPRYLLSFSIHILQLSFYATLIAFVSSAYALTSARSLWLAIVLVCLPPCAVLLTISKSLVFRLARIFSRLQIY</sequence>
<organism evidence="10 11">
    <name type="scientific">Spinacia oleracea</name>
    <name type="common">Spinach</name>
    <dbReference type="NCBI Taxonomy" id="3562"/>
    <lineage>
        <taxon>Eukaryota</taxon>
        <taxon>Viridiplantae</taxon>
        <taxon>Streptophyta</taxon>
        <taxon>Embryophyta</taxon>
        <taxon>Tracheophyta</taxon>
        <taxon>Spermatophyta</taxon>
        <taxon>Magnoliopsida</taxon>
        <taxon>eudicotyledons</taxon>
        <taxon>Gunneridae</taxon>
        <taxon>Pentapetalae</taxon>
        <taxon>Caryophyllales</taxon>
        <taxon>Chenopodiaceae</taxon>
        <taxon>Chenopodioideae</taxon>
        <taxon>Anserineae</taxon>
        <taxon>Spinacia</taxon>
    </lineage>
</organism>
<feature type="transmembrane region" description="Helical" evidence="8">
    <location>
        <begin position="485"/>
        <end position="506"/>
    </location>
</feature>
<proteinExistence type="predicted"/>
<dbReference type="Pfam" id="PF13962">
    <property type="entry name" value="PGG"/>
    <property type="match status" value="1"/>
</dbReference>
<evidence type="ECO:0000256" key="3">
    <source>
        <dbReference type="ARBA" id="ARBA00022737"/>
    </source>
</evidence>
<gene>
    <name evidence="11" type="primary">LOC110796628</name>
</gene>
<evidence type="ECO:0000256" key="1">
    <source>
        <dbReference type="ARBA" id="ARBA00004141"/>
    </source>
</evidence>
<dbReference type="GeneID" id="110796628"/>
<feature type="domain" description="PGG" evidence="9">
    <location>
        <begin position="438"/>
        <end position="545"/>
    </location>
</feature>
<dbReference type="PANTHER" id="PTHR24186:SF50">
    <property type="entry name" value="ANKYRIN REPEAT-CONTAINING PROTEIN ITN1-LIKE ISOFORM X1"/>
    <property type="match status" value="1"/>
</dbReference>
<feature type="repeat" description="ANK" evidence="7">
    <location>
        <begin position="87"/>
        <end position="109"/>
    </location>
</feature>
<name>A0A9R0K4G6_SPIOL</name>
<dbReference type="KEGG" id="soe:110796628"/>
<dbReference type="Gene3D" id="1.25.40.20">
    <property type="entry name" value="Ankyrin repeat-containing domain"/>
    <property type="match status" value="2"/>
</dbReference>
<feature type="transmembrane region" description="Helical" evidence="8">
    <location>
        <begin position="444"/>
        <end position="465"/>
    </location>
</feature>
<dbReference type="PANTHER" id="PTHR24186">
    <property type="entry name" value="PROTEIN PHOSPHATASE 1 REGULATORY SUBUNIT"/>
    <property type="match status" value="1"/>
</dbReference>
<accession>A0A9R0K4G6</accession>
<evidence type="ECO:0000313" key="10">
    <source>
        <dbReference type="Proteomes" id="UP000813463"/>
    </source>
</evidence>
<keyword evidence="3" id="KW-0677">Repeat</keyword>
<evidence type="ECO:0000256" key="4">
    <source>
        <dbReference type="ARBA" id="ARBA00022989"/>
    </source>
</evidence>
<dbReference type="PROSITE" id="PS50297">
    <property type="entry name" value="ANK_REP_REGION"/>
    <property type="match status" value="4"/>
</dbReference>
<reference evidence="10" key="1">
    <citation type="journal article" date="2021" name="Nat. Commun.">
        <title>Genomic analyses provide insights into spinach domestication and the genetic basis of agronomic traits.</title>
        <authorList>
            <person name="Cai X."/>
            <person name="Sun X."/>
            <person name="Xu C."/>
            <person name="Sun H."/>
            <person name="Wang X."/>
            <person name="Ge C."/>
            <person name="Zhang Z."/>
            <person name="Wang Q."/>
            <person name="Fei Z."/>
            <person name="Jiao C."/>
            <person name="Wang Q."/>
        </authorList>
    </citation>
    <scope>NUCLEOTIDE SEQUENCE [LARGE SCALE GENOMIC DNA]</scope>
    <source>
        <strain evidence="10">cv. Varoflay</strain>
    </source>
</reference>
<dbReference type="SUPFAM" id="SSF48403">
    <property type="entry name" value="Ankyrin repeat"/>
    <property type="match status" value="2"/>
</dbReference>
<dbReference type="InterPro" id="IPR036770">
    <property type="entry name" value="Ankyrin_rpt-contain_sf"/>
</dbReference>
<evidence type="ECO:0000256" key="8">
    <source>
        <dbReference type="SAM" id="Phobius"/>
    </source>
</evidence>
<keyword evidence="6 8" id="KW-0472">Membrane</keyword>
<evidence type="ECO:0000256" key="2">
    <source>
        <dbReference type="ARBA" id="ARBA00022692"/>
    </source>
</evidence>
<dbReference type="SMART" id="SM00248">
    <property type="entry name" value="ANK"/>
    <property type="match status" value="8"/>
</dbReference>
<reference evidence="11" key="2">
    <citation type="submission" date="2025-08" db="UniProtKB">
        <authorList>
            <consortium name="RefSeq"/>
        </authorList>
    </citation>
    <scope>IDENTIFICATION</scope>
    <source>
        <tissue evidence="11">Leaf</tissue>
    </source>
</reference>
<dbReference type="InterPro" id="IPR026961">
    <property type="entry name" value="PGG_dom"/>
</dbReference>
<feature type="repeat" description="ANK" evidence="7">
    <location>
        <begin position="352"/>
        <end position="374"/>
    </location>
</feature>